<protein>
    <recommendedName>
        <fullName evidence="2">CxC2-like cysteine cluster KDZ transposase-associated domain-containing protein</fullName>
    </recommendedName>
</protein>
<reference evidence="3 5" key="1">
    <citation type="submission" date="2016-10" db="EMBL/GenBank/DDBJ databases">
        <title>Genome sequence of the basidiomycete white-rot fungus Trametes pubescens.</title>
        <authorList>
            <person name="Makela M.R."/>
            <person name="Granchi Z."/>
            <person name="Peng M."/>
            <person name="De Vries R.P."/>
            <person name="Grigoriev I."/>
            <person name="Riley R."/>
            <person name="Hilden K."/>
        </authorList>
    </citation>
    <scope>NUCLEOTIDE SEQUENCE [LARGE SCALE GENOMIC DNA]</scope>
    <source>
        <strain evidence="3 5">FBCC735</strain>
    </source>
</reference>
<dbReference type="InterPro" id="IPR041457">
    <property type="entry name" value="CxC2_KDZ-assoc"/>
</dbReference>
<dbReference type="EMBL" id="MNAD01001653">
    <property type="protein sequence ID" value="OJT02669.1"/>
    <property type="molecule type" value="Genomic_DNA"/>
</dbReference>
<dbReference type="InterPro" id="IPR040521">
    <property type="entry name" value="KDZ"/>
</dbReference>
<evidence type="ECO:0000313" key="4">
    <source>
        <dbReference type="EMBL" id="OJT06662.1"/>
    </source>
</evidence>
<feature type="region of interest" description="Disordered" evidence="1">
    <location>
        <begin position="43"/>
        <end position="63"/>
    </location>
</feature>
<comment type="caution">
    <text evidence="3">The sequence shown here is derived from an EMBL/GenBank/DDBJ whole genome shotgun (WGS) entry which is preliminary data.</text>
</comment>
<dbReference type="STRING" id="154538.A0A1M2V4X6"/>
<feature type="domain" description="CxC2-like cysteine cluster KDZ transposase-associated" evidence="2">
    <location>
        <begin position="290"/>
        <end position="392"/>
    </location>
</feature>
<dbReference type="OrthoDB" id="2742161at2759"/>
<gene>
    <name evidence="4" type="ORF">TRAPUB_2484</name>
    <name evidence="3" type="ORF">TRAPUB_6791</name>
</gene>
<keyword evidence="5" id="KW-1185">Reference proteome</keyword>
<proteinExistence type="predicted"/>
<dbReference type="AlphaFoldDB" id="A0A1M2V4X6"/>
<dbReference type="Proteomes" id="UP000184267">
    <property type="component" value="Unassembled WGS sequence"/>
</dbReference>
<evidence type="ECO:0000313" key="5">
    <source>
        <dbReference type="Proteomes" id="UP000184267"/>
    </source>
</evidence>
<name>A0A1M2V4X6_TRAPU</name>
<dbReference type="Pfam" id="PF18803">
    <property type="entry name" value="CxC2"/>
    <property type="match status" value="1"/>
</dbReference>
<dbReference type="EMBL" id="MNAD01001283">
    <property type="protein sequence ID" value="OJT06662.1"/>
    <property type="molecule type" value="Genomic_DNA"/>
</dbReference>
<evidence type="ECO:0000259" key="2">
    <source>
        <dbReference type="Pfam" id="PF18803"/>
    </source>
</evidence>
<dbReference type="Pfam" id="PF18758">
    <property type="entry name" value="KDZ"/>
    <property type="match status" value="1"/>
</dbReference>
<dbReference type="OMA" id="FCSCESE"/>
<evidence type="ECO:0000313" key="3">
    <source>
        <dbReference type="EMBL" id="OJT02669.1"/>
    </source>
</evidence>
<organism evidence="3 5">
    <name type="scientific">Trametes pubescens</name>
    <name type="common">White-rot fungus</name>
    <dbReference type="NCBI Taxonomy" id="154538"/>
    <lineage>
        <taxon>Eukaryota</taxon>
        <taxon>Fungi</taxon>
        <taxon>Dikarya</taxon>
        <taxon>Basidiomycota</taxon>
        <taxon>Agaricomycotina</taxon>
        <taxon>Agaricomycetes</taxon>
        <taxon>Polyporales</taxon>
        <taxon>Polyporaceae</taxon>
        <taxon>Trametes</taxon>
    </lineage>
</organism>
<accession>A0A1M2V4X6</accession>
<sequence>MPDGATHRLEIRNTVLEGSAVPLAVEKAGRSDGNVMAVDAAVGEASTRPPPRPVPPVEGLERSDHPVVAPTAAEMKKMPSKSVYKRIVTAMKPYKDTWKGVVGAITQKTSSTSAVTLDEMSELTEATQSLRVSGKPCRKTAVRKDLKTTVEDVAEDGTEGIFGYDDSEQGRDPMQEWDPALTNEVRYPRKEAHLPSVKMNYFRVCQESNAQVYLDRRERPPAGLEQCPKCRSALASKPEAQRTLYRCVDCHQVNETCVDCIKAAHEERPFDRIWTWNIALGFWEKKTMGDLGFVWNIGHEGGLCVTNHSPARAMVFLHEHGVMDMRVKFCECLTAESEAEQLIRHGCWPATWKSPHTAITLATMAVFHGLELQGQLNVHDYIRFLRRMTDGVEPDSVKDRYREFNNSMREYRQVRARRRHGVPPGAIPSHGELAVLCPACPQPDMNMRPGWQDREREYRYMDSLCYSIDGNFHLGSKAKNTDEHDVALSEGAGYFVNTKDFATYLEKLPEPPVEPSTCNQFGAMGQGKYKGKVSGLVAITCRHMFLLPGGIVDLLLGEKYRYADFALVSCLQRYLVLLLLMGTYDIHCQYIINLRKRLNEQFGVVLSELDSIVSTELPEIVAAV</sequence>
<evidence type="ECO:0000256" key="1">
    <source>
        <dbReference type="SAM" id="MobiDB-lite"/>
    </source>
</evidence>